<dbReference type="WBParaSite" id="TMUE_2000008843.1">
    <property type="protein sequence ID" value="TMUE_2000008843.1"/>
    <property type="gene ID" value="WBGene00300428"/>
</dbReference>
<keyword evidence="5 12" id="KW-0808">Transferase</keyword>
<evidence type="ECO:0000256" key="7">
    <source>
        <dbReference type="ARBA" id="ARBA00022741"/>
    </source>
</evidence>
<dbReference type="STRING" id="70415.A0A5S6QNT4"/>
<evidence type="ECO:0000256" key="6">
    <source>
        <dbReference type="ARBA" id="ARBA00022695"/>
    </source>
</evidence>
<organism evidence="14 15">
    <name type="scientific">Trichuris muris</name>
    <name type="common">Mouse whipworm</name>
    <dbReference type="NCBI Taxonomy" id="70415"/>
    <lineage>
        <taxon>Eukaryota</taxon>
        <taxon>Metazoa</taxon>
        <taxon>Ecdysozoa</taxon>
        <taxon>Nematoda</taxon>
        <taxon>Enoplea</taxon>
        <taxon>Dorylaimia</taxon>
        <taxon>Trichinellida</taxon>
        <taxon>Trichuridae</taxon>
        <taxon>Trichuris</taxon>
    </lineage>
</organism>
<dbReference type="Proteomes" id="UP000046395">
    <property type="component" value="Unassembled WGS sequence"/>
</dbReference>
<protein>
    <recommendedName>
        <fullName evidence="12">Nicotinamide-nucleotide adenylyltransferase</fullName>
        <ecNumber evidence="12">2.7.7.1</ecNumber>
        <ecNumber evidence="12">2.7.7.18</ecNumber>
    </recommendedName>
</protein>
<evidence type="ECO:0000259" key="13">
    <source>
        <dbReference type="Pfam" id="PF01467"/>
    </source>
</evidence>
<dbReference type="GO" id="GO:0005524">
    <property type="term" value="F:ATP binding"/>
    <property type="evidence" value="ECO:0007669"/>
    <property type="project" value="UniProtKB-KW"/>
</dbReference>
<sequence>MDQSGCPCVLLACGSFNPPTILHLRMFELARDYLNERTNLGVIGGVISPVHDLYGKKDLCTSIHRIEMATLAASTSDWIGVDHWECSQTSWSRTVLVLRHVAGVLDAYLRRLKLNQEKISFKHFLTKYDLKDIQCEHAPGTSRVMLLCGADVLQSFSVKDLWSNEDVMEIVGTFGMVVITRIGSDPFRFVYENDLFQRYRKNVHIVTEWVPNEISSTAIRTALRRGASVRYLVPDAVLEYIRTNELYTAS</sequence>
<dbReference type="InterPro" id="IPR014729">
    <property type="entry name" value="Rossmann-like_a/b/a_fold"/>
</dbReference>
<evidence type="ECO:0000256" key="10">
    <source>
        <dbReference type="ARBA" id="ARBA00023128"/>
    </source>
</evidence>
<keyword evidence="4 12" id="KW-0662">Pyridine nucleotide biosynthesis</keyword>
<comment type="function">
    <text evidence="11">Catalyzes the formation of NAD(+) from nicotinamide mononucleotide (NMN) and ATP. Can also use the deamidated form; nicotinic acid mononucleotide (NaMN) as substrate with the same efficiency. Can use triazofurin monophosphate (TrMP) as substrate. Can also use GTP and ITP as nucleotide donors. Also catalyzes the reverse reaction, i.e. the pyrophosphorolytic cleavage of NAD(+). For the pyrophosphorolytic activity, can use NAD(+), NADH, NaAD, nicotinic acid adenine dinucleotide phosphate (NHD), nicotinamide guanine dinucleotide (NGD) as substrates. Fails to cleave phosphorylated dinucleotides NADP(+), NADPH and NaADP(+). Protects against axonal degeneration following injury. May be involved in the maintenance of axonal integrity. Also functions as a stress-response chaperone protein that prevents toxic aggregation of proteins; this function may be independent of its NAD(+) synthesis activity.</text>
</comment>
<dbReference type="AlphaFoldDB" id="A0A5S6QNT4"/>
<evidence type="ECO:0000313" key="14">
    <source>
        <dbReference type="Proteomes" id="UP000046395"/>
    </source>
</evidence>
<keyword evidence="8 12" id="KW-0067">ATP-binding</keyword>
<name>A0A5S6QNT4_TRIMR</name>
<evidence type="ECO:0000256" key="8">
    <source>
        <dbReference type="ARBA" id="ARBA00022840"/>
    </source>
</evidence>
<dbReference type="NCBIfam" id="TIGR00482">
    <property type="entry name" value="nicotinate (nicotinamide) nucleotide adenylyltransferase"/>
    <property type="match status" value="1"/>
</dbReference>
<keyword evidence="14" id="KW-1185">Reference proteome</keyword>
<comment type="catalytic activity">
    <reaction evidence="12">
        <text>nicotinate beta-D-ribonucleotide + ATP + H(+) = deamido-NAD(+) + diphosphate</text>
        <dbReference type="Rhea" id="RHEA:22860"/>
        <dbReference type="ChEBI" id="CHEBI:15378"/>
        <dbReference type="ChEBI" id="CHEBI:30616"/>
        <dbReference type="ChEBI" id="CHEBI:33019"/>
        <dbReference type="ChEBI" id="CHEBI:57502"/>
        <dbReference type="ChEBI" id="CHEBI:58437"/>
        <dbReference type="EC" id="2.7.7.18"/>
    </reaction>
</comment>
<evidence type="ECO:0000256" key="2">
    <source>
        <dbReference type="ARBA" id="ARBA00004173"/>
    </source>
</evidence>
<evidence type="ECO:0000256" key="11">
    <source>
        <dbReference type="ARBA" id="ARBA00093425"/>
    </source>
</evidence>
<comment type="cofactor">
    <cofactor evidence="1">
        <name>Mg(2+)</name>
        <dbReference type="ChEBI" id="CHEBI:18420"/>
    </cofactor>
</comment>
<keyword evidence="10" id="KW-0496">Mitochondrion</keyword>
<dbReference type="Gene3D" id="3.40.50.620">
    <property type="entry name" value="HUPs"/>
    <property type="match status" value="1"/>
</dbReference>
<dbReference type="InterPro" id="IPR004821">
    <property type="entry name" value="Cyt_trans-like"/>
</dbReference>
<evidence type="ECO:0000313" key="15">
    <source>
        <dbReference type="WBParaSite" id="TMUE_2000008843.1"/>
    </source>
</evidence>
<dbReference type="GO" id="GO:0000309">
    <property type="term" value="F:nicotinamide-nucleotide adenylyltransferase activity"/>
    <property type="evidence" value="ECO:0007669"/>
    <property type="project" value="UniProtKB-EC"/>
</dbReference>
<dbReference type="PANTHER" id="PTHR12039">
    <property type="entry name" value="NICOTINAMIDE MONONUCLEOTIDE ADENYLYLTRANSFERASE"/>
    <property type="match status" value="1"/>
</dbReference>
<dbReference type="UniPathway" id="UPA00253">
    <property type="reaction ID" value="UER00600"/>
</dbReference>
<feature type="domain" description="Cytidyltransferase-like" evidence="13">
    <location>
        <begin position="11"/>
        <end position="221"/>
    </location>
</feature>
<dbReference type="InterPro" id="IPR005248">
    <property type="entry name" value="NadD/NMNAT"/>
</dbReference>
<keyword evidence="9 12" id="KW-0520">NAD</keyword>
<evidence type="ECO:0000256" key="3">
    <source>
        <dbReference type="ARBA" id="ARBA00011881"/>
    </source>
</evidence>
<keyword evidence="6 12" id="KW-0548">Nucleotidyltransferase</keyword>
<evidence type="ECO:0000256" key="5">
    <source>
        <dbReference type="ARBA" id="ARBA00022679"/>
    </source>
</evidence>
<comment type="similarity">
    <text evidence="12">Belongs to the eukaryotic NMN adenylyltransferase family.</text>
</comment>
<accession>A0A5S6QNT4</accession>
<dbReference type="FunFam" id="3.40.50.620:FF:000221">
    <property type="entry name" value="Nicotinamide/nicotinic acid mononucleotide adenylyltransferase 3"/>
    <property type="match status" value="1"/>
</dbReference>
<dbReference type="EC" id="2.7.7.18" evidence="12"/>
<evidence type="ECO:0000256" key="9">
    <source>
        <dbReference type="ARBA" id="ARBA00023027"/>
    </source>
</evidence>
<proteinExistence type="inferred from homology"/>
<comment type="pathway">
    <text evidence="12">Cofactor biosynthesis; NAD(+) biosynthesis; NAD(+) from nicotinamide D-ribonucleotide: step 1/1.</text>
</comment>
<dbReference type="PANTHER" id="PTHR12039:SF0">
    <property type="entry name" value="NICOTINAMIDE-NUCLEOTIDE ADENYLYLTRANSFERASE"/>
    <property type="match status" value="1"/>
</dbReference>
<reference evidence="15" key="1">
    <citation type="submission" date="2019-12" db="UniProtKB">
        <authorList>
            <consortium name="WormBaseParasite"/>
        </authorList>
    </citation>
    <scope>IDENTIFICATION</scope>
</reference>
<evidence type="ECO:0000256" key="12">
    <source>
        <dbReference type="RuleBase" id="RU362021"/>
    </source>
</evidence>
<dbReference type="InterPro" id="IPR051182">
    <property type="entry name" value="Euk_NMN_adenylyltrnsfrase"/>
</dbReference>
<dbReference type="Pfam" id="PF01467">
    <property type="entry name" value="CTP_transf_like"/>
    <property type="match status" value="1"/>
</dbReference>
<dbReference type="SUPFAM" id="SSF52374">
    <property type="entry name" value="Nucleotidylyl transferase"/>
    <property type="match status" value="1"/>
</dbReference>
<evidence type="ECO:0000256" key="4">
    <source>
        <dbReference type="ARBA" id="ARBA00022642"/>
    </source>
</evidence>
<evidence type="ECO:0000256" key="1">
    <source>
        <dbReference type="ARBA" id="ARBA00001946"/>
    </source>
</evidence>
<dbReference type="GO" id="GO:0005759">
    <property type="term" value="C:mitochondrial matrix"/>
    <property type="evidence" value="ECO:0007669"/>
    <property type="project" value="UniProtKB-ARBA"/>
</dbReference>
<dbReference type="EC" id="2.7.7.1" evidence="12"/>
<comment type="catalytic activity">
    <reaction evidence="12">
        <text>beta-nicotinamide D-ribonucleotide + ATP + H(+) = diphosphate + NAD(+)</text>
        <dbReference type="Rhea" id="RHEA:21360"/>
        <dbReference type="ChEBI" id="CHEBI:14649"/>
        <dbReference type="ChEBI" id="CHEBI:15378"/>
        <dbReference type="ChEBI" id="CHEBI:30616"/>
        <dbReference type="ChEBI" id="CHEBI:33019"/>
        <dbReference type="ChEBI" id="CHEBI:57540"/>
        <dbReference type="EC" id="2.7.7.1"/>
    </reaction>
</comment>
<dbReference type="GO" id="GO:0009435">
    <property type="term" value="P:NAD+ biosynthetic process"/>
    <property type="evidence" value="ECO:0007669"/>
    <property type="project" value="UniProtKB-UniPathway"/>
</dbReference>
<dbReference type="GO" id="GO:0004515">
    <property type="term" value="F:nicotinate-nucleotide adenylyltransferase activity"/>
    <property type="evidence" value="ECO:0007669"/>
    <property type="project" value="UniProtKB-EC"/>
</dbReference>
<comment type="subunit">
    <text evidence="3">Homotetramer.</text>
</comment>
<comment type="subcellular location">
    <subcellularLocation>
        <location evidence="2">Mitochondrion</location>
    </subcellularLocation>
</comment>
<keyword evidence="7 12" id="KW-0547">Nucleotide-binding</keyword>